<dbReference type="GO" id="GO:0044718">
    <property type="term" value="P:siderophore transmembrane transport"/>
    <property type="evidence" value="ECO:0007669"/>
    <property type="project" value="TreeGrafter"/>
</dbReference>
<evidence type="ECO:0000256" key="10">
    <source>
        <dbReference type="PROSITE-ProRule" id="PRU01360"/>
    </source>
</evidence>
<dbReference type="Pfam" id="PF07715">
    <property type="entry name" value="Plug"/>
    <property type="match status" value="1"/>
</dbReference>
<dbReference type="Gene3D" id="2.170.130.10">
    <property type="entry name" value="TonB-dependent receptor, plug domain"/>
    <property type="match status" value="1"/>
</dbReference>
<dbReference type="AlphaFoldDB" id="A0A367VJ82"/>
<evidence type="ECO:0000256" key="4">
    <source>
        <dbReference type="ARBA" id="ARBA00022452"/>
    </source>
</evidence>
<name>A0A367VJ82_9PROT</name>
<reference evidence="17 18" key="1">
    <citation type="submission" date="2014-07" db="EMBL/GenBank/DDBJ databases">
        <title>Draft genome sequence of Thalassospira profundimaris R8-17.</title>
        <authorList>
            <person name="Lai Q."/>
            <person name="Shao Z."/>
        </authorList>
    </citation>
    <scope>NUCLEOTIDE SEQUENCE [LARGE SCALE GENOMIC DNA]</scope>
    <source>
        <strain evidence="17 18">R8-17</strain>
    </source>
</reference>
<organism evidence="17 18">
    <name type="scientific">Thalassospira profundimaris</name>
    <dbReference type="NCBI Taxonomy" id="502049"/>
    <lineage>
        <taxon>Bacteria</taxon>
        <taxon>Pseudomonadati</taxon>
        <taxon>Pseudomonadota</taxon>
        <taxon>Alphaproteobacteria</taxon>
        <taxon>Rhodospirillales</taxon>
        <taxon>Thalassospiraceae</taxon>
        <taxon>Thalassospira</taxon>
    </lineage>
</organism>
<evidence type="ECO:0000313" key="18">
    <source>
        <dbReference type="Proteomes" id="UP000253061"/>
    </source>
</evidence>
<dbReference type="InterPro" id="IPR010949">
    <property type="entry name" value="TonB_Hb/transfer/lactofer_rcpt"/>
</dbReference>
<proteinExistence type="inferred from homology"/>
<dbReference type="InterPro" id="IPR010916">
    <property type="entry name" value="TonB_box_CS"/>
</dbReference>
<feature type="short sequence motif" description="TonB C-terminal box" evidence="12">
    <location>
        <begin position="665"/>
        <end position="682"/>
    </location>
</feature>
<feature type="short sequence motif" description="TonB box" evidence="11">
    <location>
        <begin position="55"/>
        <end position="61"/>
    </location>
</feature>
<accession>A0A367VJ82</accession>
<feature type="domain" description="TonB-dependent receptor-like beta-barrel" evidence="15">
    <location>
        <begin position="211"/>
        <end position="655"/>
    </location>
</feature>
<keyword evidence="8 10" id="KW-0472">Membrane</keyword>
<evidence type="ECO:0000313" key="17">
    <source>
        <dbReference type="EMBL" id="RCK24310.1"/>
    </source>
</evidence>
<gene>
    <name evidence="17" type="ORF">TH6_06310</name>
</gene>
<evidence type="ECO:0000256" key="6">
    <source>
        <dbReference type="ARBA" id="ARBA00022729"/>
    </source>
</evidence>
<protein>
    <submittedName>
        <fullName evidence="17">Hemoglobin</fullName>
    </submittedName>
</protein>
<evidence type="ECO:0000256" key="8">
    <source>
        <dbReference type="ARBA" id="ARBA00023136"/>
    </source>
</evidence>
<dbReference type="InterPro" id="IPR037066">
    <property type="entry name" value="Plug_dom_sf"/>
</dbReference>
<comment type="subcellular location">
    <subcellularLocation>
        <location evidence="1 10">Cell outer membrane</location>
        <topology evidence="1 10">Multi-pass membrane protein</topology>
    </subcellularLocation>
</comment>
<feature type="signal peptide" evidence="14">
    <location>
        <begin position="1"/>
        <end position="25"/>
    </location>
</feature>
<dbReference type="RefSeq" id="WP_062956931.1">
    <property type="nucleotide sequence ID" value="NZ_JPWB01000002.1"/>
</dbReference>
<keyword evidence="4 10" id="KW-1134">Transmembrane beta strand</keyword>
<keyword evidence="3 10" id="KW-0813">Transport</keyword>
<evidence type="ECO:0000256" key="7">
    <source>
        <dbReference type="ARBA" id="ARBA00023077"/>
    </source>
</evidence>
<dbReference type="InterPro" id="IPR011276">
    <property type="entry name" value="TonB_haem/Hb_rcpt"/>
</dbReference>
<evidence type="ECO:0000256" key="2">
    <source>
        <dbReference type="ARBA" id="ARBA00009810"/>
    </source>
</evidence>
<evidence type="ECO:0000256" key="14">
    <source>
        <dbReference type="SAM" id="SignalP"/>
    </source>
</evidence>
<dbReference type="PROSITE" id="PS52016">
    <property type="entry name" value="TONB_DEPENDENT_REC_3"/>
    <property type="match status" value="1"/>
</dbReference>
<dbReference type="NCBIfam" id="TIGR01786">
    <property type="entry name" value="TonB-hemlactrns"/>
    <property type="match status" value="1"/>
</dbReference>
<dbReference type="CDD" id="cd01347">
    <property type="entry name" value="ligand_gated_channel"/>
    <property type="match status" value="1"/>
</dbReference>
<evidence type="ECO:0000259" key="15">
    <source>
        <dbReference type="Pfam" id="PF00593"/>
    </source>
</evidence>
<keyword evidence="9 10" id="KW-0998">Cell outer membrane</keyword>
<dbReference type="GO" id="GO:0015344">
    <property type="term" value="F:siderophore uptake transmembrane transporter activity"/>
    <property type="evidence" value="ECO:0007669"/>
    <property type="project" value="TreeGrafter"/>
</dbReference>
<dbReference type="InterPro" id="IPR010917">
    <property type="entry name" value="TonB_rcpt_CS"/>
</dbReference>
<dbReference type="GO" id="GO:0009279">
    <property type="term" value="C:cell outer membrane"/>
    <property type="evidence" value="ECO:0007669"/>
    <property type="project" value="UniProtKB-SubCell"/>
</dbReference>
<dbReference type="InterPro" id="IPR039426">
    <property type="entry name" value="TonB-dep_rcpt-like"/>
</dbReference>
<comment type="caution">
    <text evidence="17">The sequence shown here is derived from an EMBL/GenBank/DDBJ whole genome shotgun (WGS) entry which is preliminary data.</text>
</comment>
<dbReference type="PANTHER" id="PTHR30069:SF41">
    <property type="entry name" value="HEME_HEMOPEXIN UTILIZATION PROTEIN C"/>
    <property type="match status" value="1"/>
</dbReference>
<evidence type="ECO:0000256" key="1">
    <source>
        <dbReference type="ARBA" id="ARBA00004571"/>
    </source>
</evidence>
<dbReference type="PANTHER" id="PTHR30069">
    <property type="entry name" value="TONB-DEPENDENT OUTER MEMBRANE RECEPTOR"/>
    <property type="match status" value="1"/>
</dbReference>
<dbReference type="NCBIfam" id="TIGR01785">
    <property type="entry name" value="TonB-hemin"/>
    <property type="match status" value="1"/>
</dbReference>
<evidence type="ECO:0000256" key="12">
    <source>
        <dbReference type="PROSITE-ProRule" id="PRU10144"/>
    </source>
</evidence>
<keyword evidence="5 10" id="KW-0812">Transmembrane</keyword>
<feature type="domain" description="TonB-dependent receptor plug" evidence="16">
    <location>
        <begin position="68"/>
        <end position="171"/>
    </location>
</feature>
<dbReference type="GO" id="GO:0015232">
    <property type="term" value="F:heme transmembrane transporter activity"/>
    <property type="evidence" value="ECO:0007669"/>
    <property type="project" value="InterPro"/>
</dbReference>
<evidence type="ECO:0000259" key="16">
    <source>
        <dbReference type="Pfam" id="PF07715"/>
    </source>
</evidence>
<dbReference type="PROSITE" id="PS00430">
    <property type="entry name" value="TONB_DEPENDENT_REC_1"/>
    <property type="match status" value="1"/>
</dbReference>
<keyword evidence="6 14" id="KW-0732">Signal</keyword>
<dbReference type="InterPro" id="IPR012910">
    <property type="entry name" value="Plug_dom"/>
</dbReference>
<comment type="similarity">
    <text evidence="2 10 13">Belongs to the TonB-dependent receptor family.</text>
</comment>
<dbReference type="Gene3D" id="2.40.170.20">
    <property type="entry name" value="TonB-dependent receptor, beta-barrel domain"/>
    <property type="match status" value="1"/>
</dbReference>
<sequence length="682" mass="73778">MVRTTSVRLLLATVSTLALSVAAHAQDSASEPATNTQTAPTRNATTVETAVVLDTVTVTASKLKTTAIDTPASVSIVNEQDLDRFQPDGLGDILNSLPGVETSGGPRSSVQIPTIRGLTDDRVVVRIDGARANLRNGHKGGIFIDPEMLKSVEVYRGSASTMQGTGALGGAVTLQTLDATDLLEGDDRIGARIKTGYASVDHKLTLNSTAYGRPTENSDVLVGITRKSGGSYENGSGEKEPYTDDDYINGLFKGGIDFSDTGRMHLTVQRYSDDHRLPAAPDGASLSNIVDRETEQLTGVFGAEYFSPKNDLIDASGTVYGMRTNLDEKRITDGRHDERKLETLGMEGANTSRFAFGDNELAVTLGGEVFEDTQEGRRNGEPTPGLFPDADMLITGVYLDNRLTLMENLELTAGIRYDSFDQSASGQSDRSDDAISPRFSVAYRVAPWLQPYVSYAEAFNAPSLTQLYNDGTHFGNNQFVPNPNLEAEKAKTWELGANFKADQLFTSRDSLRAKVAVFQNEITDYIEQSVSGGFNGTTTSSNLPEAEIKGFEAEVNYDTGLLFSSVAMSVLRGENSETGENLSNIQGDKLSLSGGYRLMDYGLELGGRAIMVAEQDRVPDDTANRGGYTRLDLFARWDASDHVDGLQVNAGIDNLLDQTYRTSDAIIYEPGRNFKISASMKF</sequence>
<dbReference type="SUPFAM" id="SSF56935">
    <property type="entry name" value="Porins"/>
    <property type="match status" value="1"/>
</dbReference>
<evidence type="ECO:0000256" key="9">
    <source>
        <dbReference type="ARBA" id="ARBA00023237"/>
    </source>
</evidence>
<evidence type="ECO:0000256" key="11">
    <source>
        <dbReference type="PROSITE-ProRule" id="PRU10143"/>
    </source>
</evidence>
<evidence type="ECO:0000256" key="5">
    <source>
        <dbReference type="ARBA" id="ARBA00022692"/>
    </source>
</evidence>
<keyword evidence="7 11" id="KW-0798">TonB box</keyword>
<evidence type="ECO:0000256" key="3">
    <source>
        <dbReference type="ARBA" id="ARBA00022448"/>
    </source>
</evidence>
<dbReference type="PROSITE" id="PS01156">
    <property type="entry name" value="TONB_DEPENDENT_REC_2"/>
    <property type="match status" value="1"/>
</dbReference>
<dbReference type="Proteomes" id="UP000253061">
    <property type="component" value="Unassembled WGS sequence"/>
</dbReference>
<dbReference type="InterPro" id="IPR036942">
    <property type="entry name" value="Beta-barrel_TonB_sf"/>
</dbReference>
<dbReference type="EMBL" id="JPWB01000002">
    <property type="protein sequence ID" value="RCK24310.1"/>
    <property type="molecule type" value="Genomic_DNA"/>
</dbReference>
<evidence type="ECO:0000256" key="13">
    <source>
        <dbReference type="RuleBase" id="RU003357"/>
    </source>
</evidence>
<dbReference type="InterPro" id="IPR000531">
    <property type="entry name" value="Beta-barrel_TonB"/>
</dbReference>
<dbReference type="Pfam" id="PF00593">
    <property type="entry name" value="TonB_dep_Rec_b-barrel"/>
    <property type="match status" value="1"/>
</dbReference>
<feature type="chain" id="PRO_5016901431" evidence="14">
    <location>
        <begin position="26"/>
        <end position="682"/>
    </location>
</feature>